<dbReference type="STRING" id="1385515.GCA_000423325_02238"/>
<keyword evidence="1" id="KW-0472">Membrane</keyword>
<evidence type="ECO:0000313" key="3">
    <source>
        <dbReference type="EMBL" id="KGO97543.1"/>
    </source>
</evidence>
<feature type="chain" id="PRO_5001973264" evidence="2">
    <location>
        <begin position="29"/>
        <end position="64"/>
    </location>
</feature>
<name>A0A0A0M3I6_9GAMM</name>
<organism evidence="3 4">
    <name type="scientific">Lysobacter defluvii IMMIB APB-9 = DSM 18482</name>
    <dbReference type="NCBI Taxonomy" id="1385515"/>
    <lineage>
        <taxon>Bacteria</taxon>
        <taxon>Pseudomonadati</taxon>
        <taxon>Pseudomonadota</taxon>
        <taxon>Gammaproteobacteria</taxon>
        <taxon>Lysobacterales</taxon>
        <taxon>Lysobacteraceae</taxon>
        <taxon>Novilysobacter</taxon>
    </lineage>
</organism>
<dbReference type="Proteomes" id="UP000030003">
    <property type="component" value="Unassembled WGS sequence"/>
</dbReference>
<keyword evidence="1" id="KW-1133">Transmembrane helix</keyword>
<evidence type="ECO:0000313" key="4">
    <source>
        <dbReference type="Proteomes" id="UP000030003"/>
    </source>
</evidence>
<keyword evidence="4" id="KW-1185">Reference proteome</keyword>
<feature type="non-terminal residue" evidence="3">
    <location>
        <position position="1"/>
    </location>
</feature>
<gene>
    <name evidence="3" type="ORF">N791_01615</name>
</gene>
<sequence>PRQQPRLATLLRLAALAMLAGGAGLAWAAGDETRTLAVAVVLALAINGLGIFILFDYLRRRGPR</sequence>
<dbReference type="AlphaFoldDB" id="A0A0A0M3I6"/>
<feature type="signal peptide" evidence="2">
    <location>
        <begin position="1"/>
        <end position="28"/>
    </location>
</feature>
<accession>A0A0A0M3I6</accession>
<dbReference type="EMBL" id="AVBH01000330">
    <property type="protein sequence ID" value="KGO97543.1"/>
    <property type="molecule type" value="Genomic_DNA"/>
</dbReference>
<comment type="caution">
    <text evidence="3">The sequence shown here is derived from an EMBL/GenBank/DDBJ whole genome shotgun (WGS) entry which is preliminary data.</text>
</comment>
<evidence type="ECO:0000256" key="2">
    <source>
        <dbReference type="SAM" id="SignalP"/>
    </source>
</evidence>
<feature type="transmembrane region" description="Helical" evidence="1">
    <location>
        <begin position="38"/>
        <end position="58"/>
    </location>
</feature>
<evidence type="ECO:0000256" key="1">
    <source>
        <dbReference type="SAM" id="Phobius"/>
    </source>
</evidence>
<dbReference type="RefSeq" id="WP_036139654.1">
    <property type="nucleotide sequence ID" value="NZ_AVBH01000330.1"/>
</dbReference>
<proteinExistence type="predicted"/>
<keyword evidence="1" id="KW-0812">Transmembrane</keyword>
<keyword evidence="2" id="KW-0732">Signal</keyword>
<protein>
    <submittedName>
        <fullName evidence="3">Membrane protein</fullName>
    </submittedName>
</protein>
<dbReference type="eggNOG" id="ENOG50301DQ">
    <property type="taxonomic scope" value="Bacteria"/>
</dbReference>
<reference evidence="3 4" key="1">
    <citation type="submission" date="2013-08" db="EMBL/GenBank/DDBJ databases">
        <title>Genomic analysis of Lysobacter defluvii.</title>
        <authorList>
            <person name="Wang Q."/>
            <person name="Wang G."/>
        </authorList>
    </citation>
    <scope>NUCLEOTIDE SEQUENCE [LARGE SCALE GENOMIC DNA]</scope>
    <source>
        <strain evidence="3 4">IMMIB APB-9</strain>
    </source>
</reference>